<evidence type="ECO:0008006" key="4">
    <source>
        <dbReference type="Google" id="ProtNLM"/>
    </source>
</evidence>
<keyword evidence="3" id="KW-1185">Reference proteome</keyword>
<dbReference type="EMBL" id="JAJSOF020000023">
    <property type="protein sequence ID" value="KAJ4436166.1"/>
    <property type="molecule type" value="Genomic_DNA"/>
</dbReference>
<proteinExistence type="predicted"/>
<reference evidence="2 3" key="1">
    <citation type="journal article" date="2022" name="Allergy">
        <title>Genome assembly and annotation of Periplaneta americana reveal a comprehensive cockroach allergen profile.</title>
        <authorList>
            <person name="Wang L."/>
            <person name="Xiong Q."/>
            <person name="Saelim N."/>
            <person name="Wang L."/>
            <person name="Nong W."/>
            <person name="Wan A.T."/>
            <person name="Shi M."/>
            <person name="Liu X."/>
            <person name="Cao Q."/>
            <person name="Hui J.H.L."/>
            <person name="Sookrung N."/>
            <person name="Leung T.F."/>
            <person name="Tungtrongchitr A."/>
            <person name="Tsui S.K.W."/>
        </authorList>
    </citation>
    <scope>NUCLEOTIDE SEQUENCE [LARGE SCALE GENOMIC DNA]</scope>
    <source>
        <strain evidence="2">PWHHKU_190912</strain>
    </source>
</reference>
<comment type="caution">
    <text evidence="2">The sequence shown here is derived from an EMBL/GenBank/DDBJ whole genome shotgun (WGS) entry which is preliminary data.</text>
</comment>
<evidence type="ECO:0000313" key="3">
    <source>
        <dbReference type="Proteomes" id="UP001148838"/>
    </source>
</evidence>
<protein>
    <recommendedName>
        <fullName evidence="4">HTH psq-type domain-containing protein</fullName>
    </recommendedName>
</protein>
<name>A0ABQ8SPS1_PERAM</name>
<evidence type="ECO:0000256" key="1">
    <source>
        <dbReference type="SAM" id="MobiDB-lite"/>
    </source>
</evidence>
<evidence type="ECO:0000313" key="2">
    <source>
        <dbReference type="EMBL" id="KAJ4436166.1"/>
    </source>
</evidence>
<sequence length="196" mass="22439">MPSTSPGIEPATSGTEGQRYTNSANQAVCEDDSASTTYENISSFTATLVIASMMKRTEPCKLRHYCADFEMFATFWNTHDLVEPARRLARFITMQVRECAETWLLNVVTMLCMDCTRAAKRTTTVYFEVSLCTEIVLFKQRRSTMVRYSFQEQAEIVFVYGQAGGNCREAARMYDGTPADFRINVRRHLNNIFPRR</sequence>
<organism evidence="2 3">
    <name type="scientific">Periplaneta americana</name>
    <name type="common">American cockroach</name>
    <name type="synonym">Blatta americana</name>
    <dbReference type="NCBI Taxonomy" id="6978"/>
    <lineage>
        <taxon>Eukaryota</taxon>
        <taxon>Metazoa</taxon>
        <taxon>Ecdysozoa</taxon>
        <taxon>Arthropoda</taxon>
        <taxon>Hexapoda</taxon>
        <taxon>Insecta</taxon>
        <taxon>Pterygota</taxon>
        <taxon>Neoptera</taxon>
        <taxon>Polyneoptera</taxon>
        <taxon>Dictyoptera</taxon>
        <taxon>Blattodea</taxon>
        <taxon>Blattoidea</taxon>
        <taxon>Blattidae</taxon>
        <taxon>Blattinae</taxon>
        <taxon>Periplaneta</taxon>
    </lineage>
</organism>
<accession>A0ABQ8SPS1</accession>
<feature type="region of interest" description="Disordered" evidence="1">
    <location>
        <begin position="1"/>
        <end position="20"/>
    </location>
</feature>
<dbReference type="Proteomes" id="UP001148838">
    <property type="component" value="Unassembled WGS sequence"/>
</dbReference>
<gene>
    <name evidence="2" type="ORF">ANN_18796</name>
</gene>